<evidence type="ECO:0000313" key="3">
    <source>
        <dbReference type="Proteomes" id="UP000250235"/>
    </source>
</evidence>
<dbReference type="EMBL" id="KV019073">
    <property type="protein sequence ID" value="KZV16378.1"/>
    <property type="molecule type" value="Genomic_DNA"/>
</dbReference>
<organism evidence="2 3">
    <name type="scientific">Dorcoceras hygrometricum</name>
    <dbReference type="NCBI Taxonomy" id="472368"/>
    <lineage>
        <taxon>Eukaryota</taxon>
        <taxon>Viridiplantae</taxon>
        <taxon>Streptophyta</taxon>
        <taxon>Embryophyta</taxon>
        <taxon>Tracheophyta</taxon>
        <taxon>Spermatophyta</taxon>
        <taxon>Magnoliopsida</taxon>
        <taxon>eudicotyledons</taxon>
        <taxon>Gunneridae</taxon>
        <taxon>Pentapetalae</taxon>
        <taxon>asterids</taxon>
        <taxon>lamiids</taxon>
        <taxon>Lamiales</taxon>
        <taxon>Gesneriaceae</taxon>
        <taxon>Didymocarpoideae</taxon>
        <taxon>Trichosporeae</taxon>
        <taxon>Loxocarpinae</taxon>
        <taxon>Dorcoceras</taxon>
    </lineage>
</organism>
<dbReference type="OrthoDB" id="408743at2759"/>
<sequence>MHSVRHISARCARTPCAGGRQVPSAIVRDNRARCPANGTAAACSYSAVAAVYLLIRSTTGNRTPSSVCTRRADLTRTESPRRRDLNESNHVSTGGGRRRGGWRAVGGARAECTTRPKAIAGWAVRPMLPVKIWHHTFTAHMANQIKRHNVNSLTYENFPGGHPSQYYSHPCTLNSTITPPGVPSACSLVMAFAWACWGPEK</sequence>
<dbReference type="AlphaFoldDB" id="A0A2Z7A443"/>
<evidence type="ECO:0000313" key="2">
    <source>
        <dbReference type="EMBL" id="KZV16378.1"/>
    </source>
</evidence>
<feature type="compositionally biased region" description="Basic and acidic residues" evidence="1">
    <location>
        <begin position="70"/>
        <end position="87"/>
    </location>
</feature>
<protein>
    <submittedName>
        <fullName evidence="2">Uncharacterized protein</fullName>
    </submittedName>
</protein>
<accession>A0A2Z7A443</accession>
<keyword evidence="3" id="KW-1185">Reference proteome</keyword>
<proteinExistence type="predicted"/>
<evidence type="ECO:0000256" key="1">
    <source>
        <dbReference type="SAM" id="MobiDB-lite"/>
    </source>
</evidence>
<gene>
    <name evidence="2" type="ORF">F511_11513</name>
</gene>
<reference evidence="2 3" key="1">
    <citation type="journal article" date="2015" name="Proc. Natl. Acad. Sci. U.S.A.">
        <title>The resurrection genome of Boea hygrometrica: A blueprint for survival of dehydration.</title>
        <authorList>
            <person name="Xiao L."/>
            <person name="Yang G."/>
            <person name="Zhang L."/>
            <person name="Yang X."/>
            <person name="Zhao S."/>
            <person name="Ji Z."/>
            <person name="Zhou Q."/>
            <person name="Hu M."/>
            <person name="Wang Y."/>
            <person name="Chen M."/>
            <person name="Xu Y."/>
            <person name="Jin H."/>
            <person name="Xiao X."/>
            <person name="Hu G."/>
            <person name="Bao F."/>
            <person name="Hu Y."/>
            <person name="Wan P."/>
            <person name="Li L."/>
            <person name="Deng X."/>
            <person name="Kuang T."/>
            <person name="Xiang C."/>
            <person name="Zhu J.K."/>
            <person name="Oliver M.J."/>
            <person name="He Y."/>
        </authorList>
    </citation>
    <scope>NUCLEOTIDE SEQUENCE [LARGE SCALE GENOMIC DNA]</scope>
    <source>
        <strain evidence="3">cv. XS01</strain>
    </source>
</reference>
<dbReference type="Proteomes" id="UP000250235">
    <property type="component" value="Unassembled WGS sequence"/>
</dbReference>
<name>A0A2Z7A443_9LAMI</name>
<feature type="region of interest" description="Disordered" evidence="1">
    <location>
        <begin position="64"/>
        <end position="103"/>
    </location>
</feature>